<dbReference type="RefSeq" id="WP_188569838.1">
    <property type="nucleotide sequence ID" value="NZ_BMFW01000001.1"/>
</dbReference>
<dbReference type="InterPro" id="IPR002915">
    <property type="entry name" value="DeoC/FbaB/LacD_aldolase"/>
</dbReference>
<accession>A0ABQ2AFJ6</accession>
<evidence type="ECO:0000256" key="5">
    <source>
        <dbReference type="ARBA" id="ARBA00048791"/>
    </source>
</evidence>
<dbReference type="CDD" id="cd00959">
    <property type="entry name" value="DeoC"/>
    <property type="match status" value="1"/>
</dbReference>
<name>A0ABQ2AFJ6_9MICC</name>
<dbReference type="InterPro" id="IPR028581">
    <property type="entry name" value="DeoC_typeI"/>
</dbReference>
<dbReference type="Proteomes" id="UP000643279">
    <property type="component" value="Unassembled WGS sequence"/>
</dbReference>
<gene>
    <name evidence="6 7" type="primary">deoC</name>
    <name evidence="7" type="ORF">GCM10007170_02250</name>
</gene>
<dbReference type="EMBL" id="BMFW01000001">
    <property type="protein sequence ID" value="GGH89853.1"/>
    <property type="molecule type" value="Genomic_DNA"/>
</dbReference>
<feature type="active site" description="Schiff-base intermediate with acetaldehyde" evidence="6">
    <location>
        <position position="170"/>
    </location>
</feature>
<protein>
    <recommendedName>
        <fullName evidence="6">Deoxyribose-phosphate aldolase</fullName>
        <shortName evidence="6">DERA</shortName>
        <ecNumber evidence="6">4.1.2.4</ecNumber>
    </recommendedName>
    <alternativeName>
        <fullName evidence="6">2-deoxy-D-ribose 5-phosphate aldolase</fullName>
    </alternativeName>
    <alternativeName>
        <fullName evidence="6">Phosphodeoxyriboaldolase</fullName>
        <shortName evidence="6">Deoxyriboaldolase</shortName>
    </alternativeName>
</protein>
<dbReference type="EC" id="4.1.2.4" evidence="6"/>
<keyword evidence="2 6" id="KW-0963">Cytoplasm</keyword>
<comment type="similarity">
    <text evidence="1 6">Belongs to the DeoC/FbaB aldolase family. DeoC type 1 subfamily.</text>
</comment>
<sequence>MSNEATVHAGNTGAAGPANIASYIDHTLLKPEASEADVLRVCAEAAEYGFKSVCVNPLWVKTVNTALKGSGVLACSVVGFPLGATPTDVKSFEARGAVLDGADEVDMVINIAAARAGDKGAVTEDIAAVAETVHAGGAILKVIIETALLTDGQKVLACQAAVEAGADFVKTSTGFNGGGATVEDVALMRRIVGPDLGVKASGGVRSLADAQAMIAAGATRIGASSGIAIVKGEQGSAAY</sequence>
<keyword evidence="3 6" id="KW-0456">Lyase</keyword>
<feature type="active site" description="Proton donor/acceptor" evidence="6">
    <location>
        <position position="106"/>
    </location>
</feature>
<dbReference type="PIRSF" id="PIRSF001357">
    <property type="entry name" value="DeoC"/>
    <property type="match status" value="1"/>
</dbReference>
<dbReference type="SMART" id="SM01133">
    <property type="entry name" value="DeoC"/>
    <property type="match status" value="1"/>
</dbReference>
<comment type="catalytic activity">
    <reaction evidence="5 6">
        <text>2-deoxy-D-ribose 5-phosphate = D-glyceraldehyde 3-phosphate + acetaldehyde</text>
        <dbReference type="Rhea" id="RHEA:12821"/>
        <dbReference type="ChEBI" id="CHEBI:15343"/>
        <dbReference type="ChEBI" id="CHEBI:59776"/>
        <dbReference type="ChEBI" id="CHEBI:62877"/>
        <dbReference type="EC" id="4.1.2.4"/>
    </reaction>
</comment>
<evidence type="ECO:0000256" key="2">
    <source>
        <dbReference type="ARBA" id="ARBA00022490"/>
    </source>
</evidence>
<evidence type="ECO:0000256" key="3">
    <source>
        <dbReference type="ARBA" id="ARBA00023239"/>
    </source>
</evidence>
<evidence type="ECO:0000313" key="8">
    <source>
        <dbReference type="Proteomes" id="UP000643279"/>
    </source>
</evidence>
<organism evidence="7 8">
    <name type="scientific">Arthrobacter liuii</name>
    <dbReference type="NCBI Taxonomy" id="1476996"/>
    <lineage>
        <taxon>Bacteria</taxon>
        <taxon>Bacillati</taxon>
        <taxon>Actinomycetota</taxon>
        <taxon>Actinomycetes</taxon>
        <taxon>Micrococcales</taxon>
        <taxon>Micrococcaceae</taxon>
        <taxon>Arthrobacter</taxon>
    </lineage>
</organism>
<proteinExistence type="inferred from homology"/>
<evidence type="ECO:0000313" key="7">
    <source>
        <dbReference type="EMBL" id="GGH89853.1"/>
    </source>
</evidence>
<dbReference type="Gene3D" id="3.20.20.70">
    <property type="entry name" value="Aldolase class I"/>
    <property type="match status" value="1"/>
</dbReference>
<evidence type="ECO:0000256" key="1">
    <source>
        <dbReference type="ARBA" id="ARBA00010936"/>
    </source>
</evidence>
<keyword evidence="4 6" id="KW-0704">Schiff base</keyword>
<dbReference type="Pfam" id="PF01791">
    <property type="entry name" value="DeoC"/>
    <property type="match status" value="1"/>
</dbReference>
<feature type="active site" description="Proton donor/acceptor" evidence="6">
    <location>
        <position position="199"/>
    </location>
</feature>
<evidence type="ECO:0000256" key="4">
    <source>
        <dbReference type="ARBA" id="ARBA00023270"/>
    </source>
</evidence>
<comment type="pathway">
    <text evidence="6">Carbohydrate degradation; 2-deoxy-D-ribose 1-phosphate degradation; D-glyceraldehyde 3-phosphate and acetaldehyde from 2-deoxy-alpha-D-ribose 1-phosphate: step 2/2.</text>
</comment>
<comment type="subcellular location">
    <subcellularLocation>
        <location evidence="6">Cytoplasm</location>
    </subcellularLocation>
</comment>
<dbReference type="HAMAP" id="MF_00114">
    <property type="entry name" value="DeoC_type1"/>
    <property type="match status" value="1"/>
</dbReference>
<comment type="caution">
    <text evidence="7">The sequence shown here is derived from an EMBL/GenBank/DDBJ whole genome shotgun (WGS) entry which is preliminary data.</text>
</comment>
<dbReference type="PANTHER" id="PTHR10889:SF1">
    <property type="entry name" value="DEOXYRIBOSE-PHOSPHATE ALDOLASE"/>
    <property type="match status" value="1"/>
</dbReference>
<evidence type="ECO:0000256" key="6">
    <source>
        <dbReference type="HAMAP-Rule" id="MF_00114"/>
    </source>
</evidence>
<dbReference type="SUPFAM" id="SSF51569">
    <property type="entry name" value="Aldolase"/>
    <property type="match status" value="1"/>
</dbReference>
<dbReference type="InterPro" id="IPR011343">
    <property type="entry name" value="DeoC"/>
</dbReference>
<dbReference type="NCBIfam" id="TIGR00126">
    <property type="entry name" value="deoC"/>
    <property type="match status" value="1"/>
</dbReference>
<keyword evidence="8" id="KW-1185">Reference proteome</keyword>
<comment type="function">
    <text evidence="6">Catalyzes a reversible aldol reaction between acetaldehyde and D-glyceraldehyde 3-phosphate to generate 2-deoxy-D-ribose 5-phosphate.</text>
</comment>
<dbReference type="PANTHER" id="PTHR10889">
    <property type="entry name" value="DEOXYRIBOSE-PHOSPHATE ALDOLASE"/>
    <property type="match status" value="1"/>
</dbReference>
<reference evidence="8" key="1">
    <citation type="journal article" date="2019" name="Int. J. Syst. Evol. Microbiol.">
        <title>The Global Catalogue of Microorganisms (GCM) 10K type strain sequencing project: providing services to taxonomists for standard genome sequencing and annotation.</title>
        <authorList>
            <consortium name="The Broad Institute Genomics Platform"/>
            <consortium name="The Broad Institute Genome Sequencing Center for Infectious Disease"/>
            <person name="Wu L."/>
            <person name="Ma J."/>
        </authorList>
    </citation>
    <scope>NUCLEOTIDE SEQUENCE [LARGE SCALE GENOMIC DNA]</scope>
    <source>
        <strain evidence="8">CGMCC 1.12778</strain>
    </source>
</reference>
<dbReference type="InterPro" id="IPR013785">
    <property type="entry name" value="Aldolase_TIM"/>
</dbReference>